<dbReference type="GO" id="GO:0016971">
    <property type="term" value="F:flavin-dependent sulfhydryl oxidase activity"/>
    <property type="evidence" value="ECO:0007669"/>
    <property type="project" value="InterPro"/>
</dbReference>
<dbReference type="PANTHER" id="PTHR12645:SF0">
    <property type="entry name" value="FAD-LINKED SULFHYDRYL OXIDASE ALR"/>
    <property type="match status" value="1"/>
</dbReference>
<keyword evidence="4" id="KW-0274">FAD</keyword>
<dbReference type="PANTHER" id="PTHR12645">
    <property type="entry name" value="ALR/ERV"/>
    <property type="match status" value="1"/>
</dbReference>
<sequence>MDTRFWGPSGWRLLHLVAASDLGTRRDQVKEWFGLLEYVLPCKYCRASFHDYIRKLPLTDDIVADPAIFSRWLYDIHNMVNDKLRKQGLLNTPNPPFTATPKAKEFVGWDFFTAIAFTTPGPGTESTALPGGRNARTLAARNRYNRLTCAERLRLLRRWWSLIPSILPVAEWRRAWQASVTAKLSTDATSSKGPPVAGGRQAMMKWLWALEEGVCRRLDCATPHDSLPHLETVCAAFESKCGSAKRGKTCRTRKRYRFLTRRRN</sequence>
<proteinExistence type="predicted"/>
<accession>A0A6C0E6W2</accession>
<dbReference type="EMBL" id="MN739744">
    <property type="protein sequence ID" value="QHT24361.1"/>
    <property type="molecule type" value="Genomic_DNA"/>
</dbReference>
<dbReference type="PROSITE" id="PS51324">
    <property type="entry name" value="ERV_ALR"/>
    <property type="match status" value="1"/>
</dbReference>
<reference evidence="8" key="1">
    <citation type="journal article" date="2020" name="Nature">
        <title>Giant virus diversity and host interactions through global metagenomics.</title>
        <authorList>
            <person name="Schulz F."/>
            <person name="Roux S."/>
            <person name="Paez-Espino D."/>
            <person name="Jungbluth S."/>
            <person name="Walsh D.A."/>
            <person name="Denef V.J."/>
            <person name="McMahon K.D."/>
            <person name="Konstantinidis K.T."/>
            <person name="Eloe-Fadrosh E.A."/>
            <person name="Kyrpides N.C."/>
            <person name="Woyke T."/>
        </authorList>
    </citation>
    <scope>NUCLEOTIDE SEQUENCE</scope>
    <source>
        <strain evidence="8">GVMAG-M-3300023179-138</strain>
    </source>
</reference>
<dbReference type="Gene3D" id="1.20.120.310">
    <property type="entry name" value="ERV/ALR sulfhydryl oxidase domain"/>
    <property type="match status" value="1"/>
</dbReference>
<dbReference type="GO" id="GO:0005739">
    <property type="term" value="C:mitochondrion"/>
    <property type="evidence" value="ECO:0007669"/>
    <property type="project" value="TreeGrafter"/>
</dbReference>
<protein>
    <recommendedName>
        <fullName evidence="2">thiol oxidase</fullName>
        <ecNumber evidence="2">1.8.3.2</ecNumber>
    </recommendedName>
</protein>
<dbReference type="EC" id="1.8.3.2" evidence="2"/>
<feature type="domain" description="ERV/ALR sulfhydryl oxidase" evidence="7">
    <location>
        <begin position="1"/>
        <end position="106"/>
    </location>
</feature>
<dbReference type="SUPFAM" id="SSF69000">
    <property type="entry name" value="FAD-dependent thiol oxidase"/>
    <property type="match status" value="1"/>
</dbReference>
<dbReference type="InterPro" id="IPR039799">
    <property type="entry name" value="ALR/ERV"/>
</dbReference>
<keyword evidence="6" id="KW-1015">Disulfide bond</keyword>
<dbReference type="AlphaFoldDB" id="A0A6C0E6W2"/>
<evidence type="ECO:0000256" key="1">
    <source>
        <dbReference type="ARBA" id="ARBA00001974"/>
    </source>
</evidence>
<keyword evidence="5" id="KW-0560">Oxidoreductase</keyword>
<dbReference type="InterPro" id="IPR036774">
    <property type="entry name" value="ERV/ALR_sulphydryl_oxid_sf"/>
</dbReference>
<organism evidence="8">
    <name type="scientific">viral metagenome</name>
    <dbReference type="NCBI Taxonomy" id="1070528"/>
    <lineage>
        <taxon>unclassified sequences</taxon>
        <taxon>metagenomes</taxon>
        <taxon>organismal metagenomes</taxon>
    </lineage>
</organism>
<evidence type="ECO:0000313" key="8">
    <source>
        <dbReference type="EMBL" id="QHT24361.1"/>
    </source>
</evidence>
<evidence type="ECO:0000256" key="4">
    <source>
        <dbReference type="ARBA" id="ARBA00022827"/>
    </source>
</evidence>
<dbReference type="GO" id="GO:0050660">
    <property type="term" value="F:flavin adenine dinucleotide binding"/>
    <property type="evidence" value="ECO:0007669"/>
    <property type="project" value="TreeGrafter"/>
</dbReference>
<evidence type="ECO:0000256" key="6">
    <source>
        <dbReference type="ARBA" id="ARBA00023157"/>
    </source>
</evidence>
<evidence type="ECO:0000256" key="5">
    <source>
        <dbReference type="ARBA" id="ARBA00023002"/>
    </source>
</evidence>
<name>A0A6C0E6W2_9ZZZZ</name>
<dbReference type="Pfam" id="PF04777">
    <property type="entry name" value="Evr1_Alr"/>
    <property type="match status" value="1"/>
</dbReference>
<evidence type="ECO:0000256" key="2">
    <source>
        <dbReference type="ARBA" id="ARBA00012512"/>
    </source>
</evidence>
<evidence type="ECO:0000256" key="3">
    <source>
        <dbReference type="ARBA" id="ARBA00022630"/>
    </source>
</evidence>
<comment type="cofactor">
    <cofactor evidence="1">
        <name>FAD</name>
        <dbReference type="ChEBI" id="CHEBI:57692"/>
    </cofactor>
</comment>
<evidence type="ECO:0000259" key="7">
    <source>
        <dbReference type="PROSITE" id="PS51324"/>
    </source>
</evidence>
<keyword evidence="3" id="KW-0285">Flavoprotein</keyword>
<dbReference type="InterPro" id="IPR017905">
    <property type="entry name" value="ERV/ALR_sulphydryl_oxidase"/>
</dbReference>